<keyword evidence="4 6" id="KW-1133">Transmembrane helix</keyword>
<reference evidence="7 8" key="1">
    <citation type="submission" date="2016-10" db="EMBL/GenBank/DDBJ databases">
        <authorList>
            <person name="Varghese N."/>
            <person name="Submissions S."/>
        </authorList>
    </citation>
    <scope>NUCLEOTIDE SEQUENCE [LARGE SCALE GENOMIC DNA]</scope>
    <source>
        <strain evidence="8">YIM D21,KCTC 23444,ACCC 10710</strain>
    </source>
</reference>
<sequence>MTLGRQSIFGIAIKAFSILLGFLVVAILARVLSPAVYGIYSVALASVTIMAIPTAMGLPNYVVREIAGALSEDNPRLARQIFRAAVTLVLMLAAVVVAGALIWTLVIHSSDQTGQAVLWLGLGLVPAMALTQVTGAALRGVGGHMLGLLVGQVLRHLLFLCLLVVWVLLPASLTGGLSALSAMGLHALAATLALSVGLLIWWRLQPALQGATTGAQLQMRAMLGSTGVMGVISGAQILNDNLDVIMLGILDGAEAAGLYKLGATAALVTVAGLQAINMVMMPHFARLHREGNTAALQALATRSVRLILLTALPTSVLLVALGRPLISLAFGPEYIDSYLPMVIRVTGQLVSALFGSVITILNMTGHEVDTMKGVLLGTLVNVVLNALLIPIYGPTGAAIATAITVVAWNIYLHRLVRKRLAINSTPFPFLNVAR</sequence>
<feature type="transmembrane region" description="Helical" evidence="6">
    <location>
        <begin position="38"/>
        <end position="63"/>
    </location>
</feature>
<dbReference type="GO" id="GO:0005886">
    <property type="term" value="C:plasma membrane"/>
    <property type="evidence" value="ECO:0007669"/>
    <property type="project" value="UniProtKB-SubCell"/>
</dbReference>
<dbReference type="InterPro" id="IPR002797">
    <property type="entry name" value="Polysacc_synth"/>
</dbReference>
<dbReference type="OrthoDB" id="5785171at2"/>
<evidence type="ECO:0000313" key="8">
    <source>
        <dbReference type="Proteomes" id="UP000325289"/>
    </source>
</evidence>
<evidence type="ECO:0000256" key="6">
    <source>
        <dbReference type="SAM" id="Phobius"/>
    </source>
</evidence>
<accession>A0A1I2CVF4</accession>
<dbReference type="RefSeq" id="WP_149757932.1">
    <property type="nucleotide sequence ID" value="NZ_FOMS01000014.1"/>
</dbReference>
<feature type="transmembrane region" description="Helical" evidence="6">
    <location>
        <begin position="179"/>
        <end position="201"/>
    </location>
</feature>
<keyword evidence="8" id="KW-1185">Reference proteome</keyword>
<evidence type="ECO:0000256" key="2">
    <source>
        <dbReference type="ARBA" id="ARBA00022475"/>
    </source>
</evidence>
<feature type="transmembrane region" description="Helical" evidence="6">
    <location>
        <begin position="118"/>
        <end position="141"/>
    </location>
</feature>
<feature type="transmembrane region" description="Helical" evidence="6">
    <location>
        <begin position="258"/>
        <end position="279"/>
    </location>
</feature>
<feature type="transmembrane region" description="Helical" evidence="6">
    <location>
        <begin position="338"/>
        <end position="361"/>
    </location>
</feature>
<keyword evidence="3 6" id="KW-0812">Transmembrane</keyword>
<feature type="transmembrane region" description="Helical" evidence="6">
    <location>
        <begin position="373"/>
        <end position="392"/>
    </location>
</feature>
<feature type="transmembrane region" description="Helical" evidence="6">
    <location>
        <begin position="221"/>
        <end position="238"/>
    </location>
</feature>
<dbReference type="InterPro" id="IPR050833">
    <property type="entry name" value="Poly_Biosynth_Transport"/>
</dbReference>
<dbReference type="EMBL" id="FOMS01000014">
    <property type="protein sequence ID" value="SFE72286.1"/>
    <property type="molecule type" value="Genomic_DNA"/>
</dbReference>
<feature type="transmembrane region" description="Helical" evidence="6">
    <location>
        <begin position="306"/>
        <end position="326"/>
    </location>
</feature>
<feature type="transmembrane region" description="Helical" evidence="6">
    <location>
        <begin position="153"/>
        <end position="173"/>
    </location>
</feature>
<evidence type="ECO:0000256" key="4">
    <source>
        <dbReference type="ARBA" id="ARBA00022989"/>
    </source>
</evidence>
<dbReference type="Pfam" id="PF01943">
    <property type="entry name" value="Polysacc_synt"/>
    <property type="match status" value="1"/>
</dbReference>
<evidence type="ECO:0000256" key="1">
    <source>
        <dbReference type="ARBA" id="ARBA00004651"/>
    </source>
</evidence>
<keyword evidence="5 6" id="KW-0472">Membrane</keyword>
<comment type="subcellular location">
    <subcellularLocation>
        <location evidence="1">Cell membrane</location>
        <topology evidence="1">Multi-pass membrane protein</topology>
    </subcellularLocation>
</comment>
<dbReference type="PANTHER" id="PTHR30250">
    <property type="entry name" value="PST FAMILY PREDICTED COLANIC ACID TRANSPORTER"/>
    <property type="match status" value="1"/>
</dbReference>
<feature type="transmembrane region" description="Helical" evidence="6">
    <location>
        <begin position="398"/>
        <end position="416"/>
    </location>
</feature>
<gene>
    <name evidence="7" type="ORF">SAMN04515678_114102</name>
</gene>
<name>A0A1I2CVF4_9RHOB</name>
<evidence type="ECO:0000256" key="3">
    <source>
        <dbReference type="ARBA" id="ARBA00022692"/>
    </source>
</evidence>
<dbReference type="CDD" id="cd13128">
    <property type="entry name" value="MATE_Wzx_like"/>
    <property type="match status" value="1"/>
</dbReference>
<feature type="transmembrane region" description="Helical" evidence="6">
    <location>
        <begin position="12"/>
        <end position="32"/>
    </location>
</feature>
<dbReference type="PANTHER" id="PTHR30250:SF11">
    <property type="entry name" value="O-ANTIGEN TRANSPORTER-RELATED"/>
    <property type="match status" value="1"/>
</dbReference>
<evidence type="ECO:0000313" key="7">
    <source>
        <dbReference type="EMBL" id="SFE72286.1"/>
    </source>
</evidence>
<protein>
    <submittedName>
        <fullName evidence="7">Membrane protein involved in the export of O-antigen and teichoic acid</fullName>
    </submittedName>
</protein>
<feature type="transmembrane region" description="Helical" evidence="6">
    <location>
        <begin position="84"/>
        <end position="106"/>
    </location>
</feature>
<dbReference type="Proteomes" id="UP000325289">
    <property type="component" value="Unassembled WGS sequence"/>
</dbReference>
<keyword evidence="2" id="KW-1003">Cell membrane</keyword>
<organism evidence="7 8">
    <name type="scientific">Roseivivax sediminis</name>
    <dbReference type="NCBI Taxonomy" id="936889"/>
    <lineage>
        <taxon>Bacteria</taxon>
        <taxon>Pseudomonadati</taxon>
        <taxon>Pseudomonadota</taxon>
        <taxon>Alphaproteobacteria</taxon>
        <taxon>Rhodobacterales</taxon>
        <taxon>Roseobacteraceae</taxon>
        <taxon>Roseivivax</taxon>
    </lineage>
</organism>
<evidence type="ECO:0000256" key="5">
    <source>
        <dbReference type="ARBA" id="ARBA00023136"/>
    </source>
</evidence>
<proteinExistence type="predicted"/>
<dbReference type="AlphaFoldDB" id="A0A1I2CVF4"/>